<evidence type="ECO:0000313" key="1">
    <source>
        <dbReference type="EMBL" id="GAA4403004.1"/>
    </source>
</evidence>
<gene>
    <name evidence="1" type="ORF">GCM10023147_44060</name>
</gene>
<name>A0ABP8KBP8_9ACTN</name>
<organism evidence="1 2">
    <name type="scientific">Tsukamurella soli</name>
    <dbReference type="NCBI Taxonomy" id="644556"/>
    <lineage>
        <taxon>Bacteria</taxon>
        <taxon>Bacillati</taxon>
        <taxon>Actinomycetota</taxon>
        <taxon>Actinomycetes</taxon>
        <taxon>Mycobacteriales</taxon>
        <taxon>Tsukamurellaceae</taxon>
        <taxon>Tsukamurella</taxon>
    </lineage>
</organism>
<evidence type="ECO:0000313" key="2">
    <source>
        <dbReference type="Proteomes" id="UP001500635"/>
    </source>
</evidence>
<protein>
    <submittedName>
        <fullName evidence="1">Acyl-CoA thioesterase</fullName>
    </submittedName>
</protein>
<dbReference type="InterPro" id="IPR050563">
    <property type="entry name" value="4-hydroxybenzoyl-CoA_TE"/>
</dbReference>
<dbReference type="EMBL" id="BAABFR010000104">
    <property type="protein sequence ID" value="GAA4403004.1"/>
    <property type="molecule type" value="Genomic_DNA"/>
</dbReference>
<dbReference type="Gene3D" id="3.10.129.10">
    <property type="entry name" value="Hotdog Thioesterase"/>
    <property type="match status" value="1"/>
</dbReference>
<dbReference type="PANTHER" id="PTHR31793:SF24">
    <property type="entry name" value="LONG-CHAIN ACYL-COA THIOESTERASE FADM"/>
    <property type="match status" value="1"/>
</dbReference>
<comment type="caution">
    <text evidence="1">The sequence shown here is derived from an EMBL/GenBank/DDBJ whole genome shotgun (WGS) entry which is preliminary data.</text>
</comment>
<dbReference type="RefSeq" id="WP_345000182.1">
    <property type="nucleotide sequence ID" value="NZ_BAABFR010000104.1"/>
</dbReference>
<sequence length="144" mass="16451">MAKQDVAVAMRWSDMDVNAHVNNVVLMRYLEEARIRFMIDLFGVHTGPDAILVAHQEMDYIKPLLYSVEPLRMSVWITRLGRSGFDIGYEIWDESGDLCALAEVTLVTIHAETQRPCRIPEDMRAALDPALGERVPLRRRVKGE</sequence>
<keyword evidence="2" id="KW-1185">Reference proteome</keyword>
<dbReference type="Proteomes" id="UP001500635">
    <property type="component" value="Unassembled WGS sequence"/>
</dbReference>
<dbReference type="PANTHER" id="PTHR31793">
    <property type="entry name" value="4-HYDROXYBENZOYL-COA THIOESTERASE FAMILY MEMBER"/>
    <property type="match status" value="1"/>
</dbReference>
<reference evidence="2" key="1">
    <citation type="journal article" date="2019" name="Int. J. Syst. Evol. Microbiol.">
        <title>The Global Catalogue of Microorganisms (GCM) 10K type strain sequencing project: providing services to taxonomists for standard genome sequencing and annotation.</title>
        <authorList>
            <consortium name="The Broad Institute Genomics Platform"/>
            <consortium name="The Broad Institute Genome Sequencing Center for Infectious Disease"/>
            <person name="Wu L."/>
            <person name="Ma J."/>
        </authorList>
    </citation>
    <scope>NUCLEOTIDE SEQUENCE [LARGE SCALE GENOMIC DNA]</scope>
    <source>
        <strain evidence="2">JCM 17688</strain>
    </source>
</reference>
<dbReference type="InterPro" id="IPR029069">
    <property type="entry name" value="HotDog_dom_sf"/>
</dbReference>
<dbReference type="Pfam" id="PF13279">
    <property type="entry name" value="4HBT_2"/>
    <property type="match status" value="1"/>
</dbReference>
<accession>A0ABP8KBP8</accession>
<dbReference type="SUPFAM" id="SSF54637">
    <property type="entry name" value="Thioesterase/thiol ester dehydrase-isomerase"/>
    <property type="match status" value="1"/>
</dbReference>
<proteinExistence type="predicted"/>
<dbReference type="CDD" id="cd00586">
    <property type="entry name" value="4HBT"/>
    <property type="match status" value="1"/>
</dbReference>